<keyword evidence="4" id="KW-1185">Reference proteome</keyword>
<accession>A0ABU5DHF1</accession>
<dbReference type="InterPro" id="IPR013658">
    <property type="entry name" value="SGL"/>
</dbReference>
<comment type="caution">
    <text evidence="3">The sequence shown here is derived from an EMBL/GenBank/DDBJ whole genome shotgun (WGS) entry which is preliminary data.</text>
</comment>
<dbReference type="PRINTS" id="PR01790">
    <property type="entry name" value="SMP30FAMILY"/>
</dbReference>
<evidence type="ECO:0000256" key="1">
    <source>
        <dbReference type="ARBA" id="ARBA00008853"/>
    </source>
</evidence>
<feature type="domain" description="SMP-30/Gluconolactonase/LRE-like region" evidence="2">
    <location>
        <begin position="11"/>
        <end position="254"/>
    </location>
</feature>
<proteinExistence type="inferred from homology"/>
<sequence>MNALPVPSCIVGESPLWHPAEQALYWCDIVGRRLHRFDPATQAHRQWDFDSDVACCAPRAEGGLMLARRDGLWTFDLATGSASKLAEPPYDPAVERFNDGKAGPDGAFWVGTIYEPRDKPAASLYRWHGGVLERVAGEVTVSNGLAWSPDGATMYWSDTWGHTIYAVQGGERRVFKTFPRREPGASLDSYGGRPDGAAMDAEGCLWVAMFEGARLLRLSPTGEILRTIELPLRCPTMPCFGGADLRTLYITSASEKRPPEELAAMPLSGRVLALRVDIPGLPAHFVK</sequence>
<dbReference type="GO" id="GO:0016787">
    <property type="term" value="F:hydrolase activity"/>
    <property type="evidence" value="ECO:0007669"/>
    <property type="project" value="UniProtKB-KW"/>
</dbReference>
<dbReference type="RefSeq" id="WP_320423615.1">
    <property type="nucleotide sequence ID" value="NZ_JAXCLA010000004.1"/>
</dbReference>
<dbReference type="EC" id="3.1.1.99" evidence="3"/>
<dbReference type="PANTHER" id="PTHR10907:SF47">
    <property type="entry name" value="REGUCALCIN"/>
    <property type="match status" value="1"/>
</dbReference>
<keyword evidence="3" id="KW-0378">Hydrolase</keyword>
<dbReference type="SUPFAM" id="SSF63829">
    <property type="entry name" value="Calcium-dependent phosphotriesterase"/>
    <property type="match status" value="1"/>
</dbReference>
<dbReference type="PANTHER" id="PTHR10907">
    <property type="entry name" value="REGUCALCIN"/>
    <property type="match status" value="1"/>
</dbReference>
<evidence type="ECO:0000313" key="4">
    <source>
        <dbReference type="Proteomes" id="UP001285263"/>
    </source>
</evidence>
<dbReference type="EMBL" id="JAXCLA010000004">
    <property type="protein sequence ID" value="MDY0745721.1"/>
    <property type="molecule type" value="Genomic_DNA"/>
</dbReference>
<name>A0ABU5DHF1_9BURK</name>
<evidence type="ECO:0000313" key="3">
    <source>
        <dbReference type="EMBL" id="MDY0745721.1"/>
    </source>
</evidence>
<dbReference type="InterPro" id="IPR011042">
    <property type="entry name" value="6-blade_b-propeller_TolB-like"/>
</dbReference>
<protein>
    <submittedName>
        <fullName evidence="3">SMP-30/gluconolactonase/LRE family protein</fullName>
        <ecNumber evidence="3">3.1.1.99</ecNumber>
    </submittedName>
</protein>
<evidence type="ECO:0000259" key="2">
    <source>
        <dbReference type="Pfam" id="PF08450"/>
    </source>
</evidence>
<comment type="similarity">
    <text evidence="1">Belongs to the SMP-30/CGR1 family.</text>
</comment>
<dbReference type="Gene3D" id="2.120.10.30">
    <property type="entry name" value="TolB, C-terminal domain"/>
    <property type="match status" value="1"/>
</dbReference>
<dbReference type="Pfam" id="PF08450">
    <property type="entry name" value="SGL"/>
    <property type="match status" value="1"/>
</dbReference>
<gene>
    <name evidence="3" type="ORF">SNE35_14470</name>
</gene>
<dbReference type="Proteomes" id="UP001285263">
    <property type="component" value="Unassembled WGS sequence"/>
</dbReference>
<dbReference type="InterPro" id="IPR005511">
    <property type="entry name" value="SMP-30"/>
</dbReference>
<reference evidence="3 4" key="1">
    <citation type="submission" date="2023-11" db="EMBL/GenBank/DDBJ databases">
        <title>Paucibacter sp. nov., isolated from fresh soil in Korea.</title>
        <authorList>
            <person name="Le N.T.T."/>
        </authorList>
    </citation>
    <scope>NUCLEOTIDE SEQUENCE [LARGE SCALE GENOMIC DNA]</scope>
    <source>
        <strain evidence="3 4">R3-3</strain>
    </source>
</reference>
<organism evidence="3 4">
    <name type="scientific">Roseateles agri</name>
    <dbReference type="NCBI Taxonomy" id="3098619"/>
    <lineage>
        <taxon>Bacteria</taxon>
        <taxon>Pseudomonadati</taxon>
        <taxon>Pseudomonadota</taxon>
        <taxon>Betaproteobacteria</taxon>
        <taxon>Burkholderiales</taxon>
        <taxon>Sphaerotilaceae</taxon>
        <taxon>Roseateles</taxon>
    </lineage>
</organism>